<evidence type="ECO:0000256" key="7">
    <source>
        <dbReference type="ARBA" id="ARBA00022840"/>
    </source>
</evidence>
<dbReference type="InterPro" id="IPR043056">
    <property type="entry name" value="LuxQ-periplasm_N"/>
</dbReference>
<dbReference type="SUPFAM" id="SSF55874">
    <property type="entry name" value="ATPase domain of HSP90 chaperone/DNA topoisomerase II/histidine kinase"/>
    <property type="match status" value="1"/>
</dbReference>
<evidence type="ECO:0000313" key="12">
    <source>
        <dbReference type="Proteomes" id="UP000185999"/>
    </source>
</evidence>
<evidence type="ECO:0000256" key="8">
    <source>
        <dbReference type="ARBA" id="ARBA00023012"/>
    </source>
</evidence>
<protein>
    <recommendedName>
        <fullName evidence="2">histidine kinase</fullName>
        <ecNumber evidence="2">2.7.13.3</ecNumber>
    </recommendedName>
</protein>
<keyword evidence="9" id="KW-1133">Transmembrane helix</keyword>
<dbReference type="InterPro" id="IPR029151">
    <property type="entry name" value="Sensor-like_sf"/>
</dbReference>
<dbReference type="GO" id="GO:0046983">
    <property type="term" value="F:protein dimerization activity"/>
    <property type="evidence" value="ECO:0007669"/>
    <property type="project" value="InterPro"/>
</dbReference>
<evidence type="ECO:0000256" key="6">
    <source>
        <dbReference type="ARBA" id="ARBA00022777"/>
    </source>
</evidence>
<dbReference type="PANTHER" id="PTHR24421">
    <property type="entry name" value="NITRATE/NITRITE SENSOR PROTEIN NARX-RELATED"/>
    <property type="match status" value="1"/>
</dbReference>
<dbReference type="Gene3D" id="3.30.565.10">
    <property type="entry name" value="Histidine kinase-like ATPase, C-terminal domain"/>
    <property type="match status" value="1"/>
</dbReference>
<evidence type="ECO:0000256" key="2">
    <source>
        <dbReference type="ARBA" id="ARBA00012438"/>
    </source>
</evidence>
<dbReference type="SMART" id="SM00387">
    <property type="entry name" value="HATPase_c"/>
    <property type="match status" value="1"/>
</dbReference>
<dbReference type="InterPro" id="IPR036890">
    <property type="entry name" value="HATPase_C_sf"/>
</dbReference>
<gene>
    <name evidence="11" type="ORF">SAMN05421760_105195</name>
</gene>
<keyword evidence="4" id="KW-0808">Transferase</keyword>
<dbReference type="PANTHER" id="PTHR24421:SF10">
    <property type="entry name" value="NITRATE_NITRITE SENSOR PROTEIN NARQ"/>
    <property type="match status" value="1"/>
</dbReference>
<evidence type="ECO:0000256" key="3">
    <source>
        <dbReference type="ARBA" id="ARBA00022553"/>
    </source>
</evidence>
<dbReference type="STRING" id="619304.SAMN05421760_105195"/>
<proteinExistence type="predicted"/>
<dbReference type="CDD" id="cd16917">
    <property type="entry name" value="HATPase_UhpB-NarQ-NarX-like"/>
    <property type="match status" value="1"/>
</dbReference>
<feature type="domain" description="Histidine kinase" evidence="10">
    <location>
        <begin position="373"/>
        <end position="567"/>
    </location>
</feature>
<feature type="transmembrane region" description="Helical" evidence="9">
    <location>
        <begin position="267"/>
        <end position="290"/>
    </location>
</feature>
<dbReference type="Gene3D" id="3.30.450.220">
    <property type="entry name" value="LuxQ periplasmic domain, N-terminal subdomain"/>
    <property type="match status" value="1"/>
</dbReference>
<dbReference type="PROSITE" id="PS50109">
    <property type="entry name" value="HIS_KIN"/>
    <property type="match status" value="1"/>
</dbReference>
<dbReference type="Gene3D" id="1.20.5.1930">
    <property type="match status" value="1"/>
</dbReference>
<dbReference type="GO" id="GO:0016020">
    <property type="term" value="C:membrane"/>
    <property type="evidence" value="ECO:0007669"/>
    <property type="project" value="InterPro"/>
</dbReference>
<dbReference type="InterPro" id="IPR011712">
    <property type="entry name" value="Sig_transdc_His_kin_sub3_dim/P"/>
</dbReference>
<evidence type="ECO:0000256" key="9">
    <source>
        <dbReference type="SAM" id="Phobius"/>
    </source>
</evidence>
<dbReference type="OrthoDB" id="9797605at2"/>
<organism evidence="11 12">
    <name type="scientific">Neptunomonas antarctica</name>
    <dbReference type="NCBI Taxonomy" id="619304"/>
    <lineage>
        <taxon>Bacteria</taxon>
        <taxon>Pseudomonadati</taxon>
        <taxon>Pseudomonadota</taxon>
        <taxon>Gammaproteobacteria</taxon>
        <taxon>Oceanospirillales</taxon>
        <taxon>Oceanospirillaceae</taxon>
        <taxon>Neptunomonas</taxon>
    </lineage>
</organism>
<keyword evidence="9" id="KW-0812">Transmembrane</keyword>
<sequence length="569" mass="64135">MMLRFRTLTFLLFLITLCGFLSVFALNAYQSIGRILQDETLASLSQSSDAIQHELNTHLRLIDQELRNLTALPALQQEMENGSEAALRQLIMEVDHSNSMQRYQFIILSSLDNKQCYVFKSRLSNLGPEACSHIYKNYTNAISQEWNVFRNGAQVLLAKDYLVTDSHQKVIGRMIGGIKLSDNAFLLNQLANRAVVNIDGIRLSFTGIEISEYHQFPKVVEQNYSWLRNNVTEKYIKSLYQFGPDLQLELTSSEQNVHSLAIQLMKLLLVGALIGLLVSAGVAALLSCALDKQLQKLMHYIRDLVRDGKDVGWKQGAIQEFNLIGKEIYVIVDELFKRRSELKNTNVIIERTLQEKRAILHQLIKSQEQERNHLAQELHDELGQLLTAVRIETVLLEYQVGLSSPALVHSSKIKQLVSDMYATVYGRIMSLRPVELDDMGLCRSIQQIPTLNSLRQTGVKVSLDIDDVIMPQGTDIHLYRIVQEALTNTMKHALATEVAVSLYCDEDQIVLSITDNGQGLNQSKDQTVEQGGFGLLGIKERCEYMGATLTIESENGLSLRIILPRGSAV</sequence>
<dbReference type="RefSeq" id="WP_054340237.1">
    <property type="nucleotide sequence ID" value="NZ_FTOE01000005.1"/>
</dbReference>
<keyword evidence="3" id="KW-0597">Phosphoprotein</keyword>
<dbReference type="GO" id="GO:0005524">
    <property type="term" value="F:ATP binding"/>
    <property type="evidence" value="ECO:0007669"/>
    <property type="project" value="UniProtKB-KW"/>
</dbReference>
<dbReference type="Pfam" id="PF02518">
    <property type="entry name" value="HATPase_c"/>
    <property type="match status" value="1"/>
</dbReference>
<keyword evidence="8" id="KW-0902">Two-component regulatory system</keyword>
<dbReference type="InterPro" id="IPR005467">
    <property type="entry name" value="His_kinase_dom"/>
</dbReference>
<dbReference type="Pfam" id="PF07730">
    <property type="entry name" value="HisKA_3"/>
    <property type="match status" value="1"/>
</dbReference>
<evidence type="ECO:0000256" key="4">
    <source>
        <dbReference type="ARBA" id="ARBA00022679"/>
    </source>
</evidence>
<keyword evidence="9" id="KW-0472">Membrane</keyword>
<evidence type="ECO:0000313" key="11">
    <source>
        <dbReference type="EMBL" id="SIS81468.1"/>
    </source>
</evidence>
<dbReference type="SUPFAM" id="SSF103190">
    <property type="entry name" value="Sensory domain-like"/>
    <property type="match status" value="1"/>
</dbReference>
<dbReference type="InterPro" id="IPR003594">
    <property type="entry name" value="HATPase_dom"/>
</dbReference>
<evidence type="ECO:0000256" key="1">
    <source>
        <dbReference type="ARBA" id="ARBA00000085"/>
    </source>
</evidence>
<evidence type="ECO:0000256" key="5">
    <source>
        <dbReference type="ARBA" id="ARBA00022741"/>
    </source>
</evidence>
<keyword evidence="5" id="KW-0547">Nucleotide-binding</keyword>
<accession>A0A1N7M5U8</accession>
<evidence type="ECO:0000259" key="10">
    <source>
        <dbReference type="PROSITE" id="PS50109"/>
    </source>
</evidence>
<comment type="catalytic activity">
    <reaction evidence="1">
        <text>ATP + protein L-histidine = ADP + protein N-phospho-L-histidine.</text>
        <dbReference type="EC" id="2.7.13.3"/>
    </reaction>
</comment>
<dbReference type="AlphaFoldDB" id="A0A1N7M5U8"/>
<dbReference type="GO" id="GO:0000155">
    <property type="term" value="F:phosphorelay sensor kinase activity"/>
    <property type="evidence" value="ECO:0007669"/>
    <property type="project" value="InterPro"/>
</dbReference>
<keyword evidence="12" id="KW-1185">Reference proteome</keyword>
<reference evidence="12" key="1">
    <citation type="submission" date="2017-01" db="EMBL/GenBank/DDBJ databases">
        <authorList>
            <person name="Varghese N."/>
            <person name="Submissions S."/>
        </authorList>
    </citation>
    <scope>NUCLEOTIDE SEQUENCE [LARGE SCALE GENOMIC DNA]</scope>
    <source>
        <strain evidence="12">DSM 22306</strain>
    </source>
</reference>
<dbReference type="Proteomes" id="UP000185999">
    <property type="component" value="Unassembled WGS sequence"/>
</dbReference>
<name>A0A1N7M5U8_9GAMM</name>
<dbReference type="InterPro" id="IPR050482">
    <property type="entry name" value="Sensor_HK_TwoCompSys"/>
</dbReference>
<dbReference type="EC" id="2.7.13.3" evidence="2"/>
<dbReference type="EMBL" id="FTOE01000005">
    <property type="protein sequence ID" value="SIS81468.1"/>
    <property type="molecule type" value="Genomic_DNA"/>
</dbReference>
<keyword evidence="6 11" id="KW-0418">Kinase</keyword>
<keyword evidence="7" id="KW-0067">ATP-binding</keyword>